<protein>
    <recommendedName>
        <fullName evidence="1">Spermatogenesis-associated protein 20-like TRX domain-containing protein</fullName>
    </recommendedName>
</protein>
<dbReference type="Gene3D" id="1.50.10.10">
    <property type="match status" value="2"/>
</dbReference>
<evidence type="ECO:0000313" key="3">
    <source>
        <dbReference type="Proteomes" id="UP000198661"/>
    </source>
</evidence>
<sequence length="689" mass="79150">MKKPNRLIREKSPYLLQHAHNPVDWYPWGEEAFEKAKREDKPIFLSIGYSTCHWCHVMERESFEDEEVARVLNRDFVAVKVDREERPDVDHVYMTVCQAMTGQGGWPLTVIMTPEKKPFFAGTYFPKRSRYGRMGLLEILERVADAWKRRRGDLLRAGDRVAEAIRDYMNSADRGELAEAVLEEAYQQLSAQFDERYGGFGQAPKFPRPHDFLFLLRHFKRTGEERALKMVEKTLEAMRRGGIYDHLGYGFARYSVDERWHTPHFEKMLYDNALLALAYLETYQVTGKAVYSRVAREIFTYVLRDMTAPEGGFYSAEDADSEGEEGKFYVWTPEEIREVLGEETGRLFCECYDVTEAGNFEGKNILHRIDISLSSVAARHGMSEEELERILEEARGKLFRARERRVRPHRDDKILTSWNALMIAALARGARVLGDEGYADAAEKAARFILRRMRREDGRLLARYRDGEAAILAFLDDYAFLAWGLMELYEATLRIDYLRQAADLTREMIDLFGDKEEGGFFFYGADGEELLTRPKEIYDGATPSGNSVAAYNLIRLARLLADPRLEEEAERQLRAFAGTIRQAPMAHTFFLTAVQFALGPTREIVVAGDPEQADTRNMLETVGRMFLPDAVWVCRPEGPEAAEVEKLIPYVREYWAQGGKAAAYVCENYACRAPVTDPEALREALERRG</sequence>
<dbReference type="InterPro" id="IPR024705">
    <property type="entry name" value="Ssp411"/>
</dbReference>
<dbReference type="PANTHER" id="PTHR42899:SF1">
    <property type="entry name" value="SPERMATOGENESIS-ASSOCIATED PROTEIN 20"/>
    <property type="match status" value="1"/>
</dbReference>
<dbReference type="PIRSF" id="PIRSF006402">
    <property type="entry name" value="UCP006402_thioredoxin"/>
    <property type="match status" value="1"/>
</dbReference>
<dbReference type="PANTHER" id="PTHR42899">
    <property type="entry name" value="SPERMATOGENESIS-ASSOCIATED PROTEIN 20"/>
    <property type="match status" value="1"/>
</dbReference>
<evidence type="ECO:0000259" key="1">
    <source>
        <dbReference type="Pfam" id="PF03190"/>
    </source>
</evidence>
<dbReference type="RefSeq" id="WP_092039229.1">
    <property type="nucleotide sequence ID" value="NZ_FOOK01000021.1"/>
</dbReference>
<dbReference type="Gene3D" id="3.40.30.10">
    <property type="entry name" value="Glutaredoxin"/>
    <property type="match status" value="1"/>
</dbReference>
<feature type="domain" description="Spermatogenesis-associated protein 20-like TRX" evidence="1">
    <location>
        <begin position="4"/>
        <end position="165"/>
    </location>
</feature>
<dbReference type="InterPro" id="IPR004879">
    <property type="entry name" value="Ssp411-like_TRX"/>
</dbReference>
<gene>
    <name evidence="2" type="ORF">SAMN04488025_12138</name>
</gene>
<dbReference type="SUPFAM" id="SSF48208">
    <property type="entry name" value="Six-hairpin glycosidases"/>
    <property type="match status" value="1"/>
</dbReference>
<dbReference type="AlphaFoldDB" id="A0A1I2Q3F6"/>
<dbReference type="EMBL" id="FOOK01000021">
    <property type="protein sequence ID" value="SFG22203.1"/>
    <property type="molecule type" value="Genomic_DNA"/>
</dbReference>
<name>A0A1I2Q3F6_9BACL</name>
<reference evidence="3" key="1">
    <citation type="submission" date="2016-10" db="EMBL/GenBank/DDBJ databases">
        <authorList>
            <person name="Varghese N."/>
            <person name="Submissions S."/>
        </authorList>
    </citation>
    <scope>NUCLEOTIDE SEQUENCE [LARGE SCALE GENOMIC DNA]</scope>
    <source>
        <strain evidence="3">DSM 44945</strain>
    </source>
</reference>
<dbReference type="GO" id="GO:0005975">
    <property type="term" value="P:carbohydrate metabolic process"/>
    <property type="evidence" value="ECO:0007669"/>
    <property type="project" value="InterPro"/>
</dbReference>
<dbReference type="STRING" id="201973.SAMN04488025_12138"/>
<dbReference type="SUPFAM" id="SSF52833">
    <property type="entry name" value="Thioredoxin-like"/>
    <property type="match status" value="1"/>
</dbReference>
<dbReference type="InterPro" id="IPR012341">
    <property type="entry name" value="6hp_glycosidase-like_sf"/>
</dbReference>
<dbReference type="InterPro" id="IPR008928">
    <property type="entry name" value="6-hairpin_glycosidase_sf"/>
</dbReference>
<proteinExistence type="predicted"/>
<organism evidence="2 3">
    <name type="scientific">Planifilum fulgidum</name>
    <dbReference type="NCBI Taxonomy" id="201973"/>
    <lineage>
        <taxon>Bacteria</taxon>
        <taxon>Bacillati</taxon>
        <taxon>Bacillota</taxon>
        <taxon>Bacilli</taxon>
        <taxon>Bacillales</taxon>
        <taxon>Thermoactinomycetaceae</taxon>
        <taxon>Planifilum</taxon>
    </lineage>
</organism>
<dbReference type="CDD" id="cd02955">
    <property type="entry name" value="SSP411"/>
    <property type="match status" value="1"/>
</dbReference>
<dbReference type="Proteomes" id="UP000198661">
    <property type="component" value="Unassembled WGS sequence"/>
</dbReference>
<evidence type="ECO:0000313" key="2">
    <source>
        <dbReference type="EMBL" id="SFG22203.1"/>
    </source>
</evidence>
<dbReference type="Pfam" id="PF03190">
    <property type="entry name" value="Thioredox_DsbH"/>
    <property type="match status" value="1"/>
</dbReference>
<dbReference type="OrthoDB" id="9762614at2"/>
<dbReference type="InterPro" id="IPR036249">
    <property type="entry name" value="Thioredoxin-like_sf"/>
</dbReference>
<keyword evidence="3" id="KW-1185">Reference proteome</keyword>
<accession>A0A1I2Q3F6</accession>